<accession>A0A5N7BXT8</accession>
<dbReference type="AlphaFoldDB" id="A0A5N7BXT8"/>
<dbReference type="EMBL" id="ML735307">
    <property type="protein sequence ID" value="KAE8386652.1"/>
    <property type="molecule type" value="Genomic_DNA"/>
</dbReference>
<reference evidence="1" key="1">
    <citation type="submission" date="2019-04" db="EMBL/GenBank/DDBJ databases">
        <title>Friends and foes A comparative genomics studyof 23 Aspergillus species from section Flavi.</title>
        <authorList>
            <consortium name="DOE Joint Genome Institute"/>
            <person name="Kjaerbolling I."/>
            <person name="Vesth T."/>
            <person name="Frisvad J.C."/>
            <person name="Nybo J.L."/>
            <person name="Theobald S."/>
            <person name="Kildgaard S."/>
            <person name="Isbrandt T."/>
            <person name="Kuo A."/>
            <person name="Sato A."/>
            <person name="Lyhne E.K."/>
            <person name="Kogle M.E."/>
            <person name="Wiebenga A."/>
            <person name="Kun R.S."/>
            <person name="Lubbers R.J."/>
            <person name="Makela M.R."/>
            <person name="Barry K."/>
            <person name="Chovatia M."/>
            <person name="Clum A."/>
            <person name="Daum C."/>
            <person name="Haridas S."/>
            <person name="He G."/>
            <person name="LaButti K."/>
            <person name="Lipzen A."/>
            <person name="Mondo S."/>
            <person name="Riley R."/>
            <person name="Salamov A."/>
            <person name="Simmons B.A."/>
            <person name="Magnuson J.K."/>
            <person name="Henrissat B."/>
            <person name="Mortensen U.H."/>
            <person name="Larsen T.O."/>
            <person name="Devries R.P."/>
            <person name="Grigoriev I.V."/>
            <person name="Machida M."/>
            <person name="Baker S.E."/>
            <person name="Andersen M.R."/>
        </authorList>
    </citation>
    <scope>NUCLEOTIDE SEQUENCE [LARGE SCALE GENOMIC DNA]</scope>
    <source>
        <strain evidence="1">IBT 14317</strain>
    </source>
</reference>
<dbReference type="Proteomes" id="UP000326877">
    <property type="component" value="Unassembled WGS sequence"/>
</dbReference>
<proteinExistence type="predicted"/>
<organism evidence="1">
    <name type="scientific">Petromyces alliaceus</name>
    <name type="common">Aspergillus alliaceus</name>
    <dbReference type="NCBI Taxonomy" id="209559"/>
    <lineage>
        <taxon>Eukaryota</taxon>
        <taxon>Fungi</taxon>
        <taxon>Dikarya</taxon>
        <taxon>Ascomycota</taxon>
        <taxon>Pezizomycotina</taxon>
        <taxon>Eurotiomycetes</taxon>
        <taxon>Eurotiomycetidae</taxon>
        <taxon>Eurotiales</taxon>
        <taxon>Aspergillaceae</taxon>
        <taxon>Aspergillus</taxon>
        <taxon>Aspergillus subgen. Circumdati</taxon>
    </lineage>
</organism>
<evidence type="ECO:0000313" key="1">
    <source>
        <dbReference type="EMBL" id="KAE8386652.1"/>
    </source>
</evidence>
<name>A0A5N7BXT8_PETAA</name>
<dbReference type="OrthoDB" id="10595653at2759"/>
<gene>
    <name evidence="1" type="ORF">BDV23DRAFT_138989</name>
</gene>
<protein>
    <submittedName>
        <fullName evidence="1">Uncharacterized protein</fullName>
    </submittedName>
</protein>
<sequence>MIPINSPPSTRLFISISIPLTRNGNPAVQNRGLETCATVVGFHVHHVVGAGLDFSSVRYAEDANVRVGTILLGSLIRGSFDPSILICVIRSEIRSTVNNIRCSVTAIIPVFHTGDRGSIPRNGISFSPRLKWFLF</sequence>